<dbReference type="Proteomes" id="UP000887116">
    <property type="component" value="Unassembled WGS sequence"/>
</dbReference>
<evidence type="ECO:0000256" key="1">
    <source>
        <dbReference type="SAM" id="MobiDB-lite"/>
    </source>
</evidence>
<protein>
    <submittedName>
        <fullName evidence="2">Uncharacterized protein</fullName>
    </submittedName>
</protein>
<name>A0A8X6KG52_TRICU</name>
<evidence type="ECO:0000313" key="2">
    <source>
        <dbReference type="EMBL" id="GFQ70893.1"/>
    </source>
</evidence>
<reference evidence="2" key="1">
    <citation type="submission" date="2020-07" db="EMBL/GenBank/DDBJ databases">
        <title>Multicomponent nature underlies the extraordinary mechanical properties of spider dragline silk.</title>
        <authorList>
            <person name="Kono N."/>
            <person name="Nakamura H."/>
            <person name="Mori M."/>
            <person name="Yoshida Y."/>
            <person name="Ohtoshi R."/>
            <person name="Malay A.D."/>
            <person name="Moran D.A.P."/>
            <person name="Tomita M."/>
            <person name="Numata K."/>
            <person name="Arakawa K."/>
        </authorList>
    </citation>
    <scope>NUCLEOTIDE SEQUENCE</scope>
</reference>
<sequence>MGRVDMFRMNPERTALKIFNATPSNKRPNGRLTKRLKDYLNEDFVFIKVKKWISNAGISEEWEKSEEGTKGWHASSAYDELIE</sequence>
<keyword evidence="3" id="KW-1185">Reference proteome</keyword>
<dbReference type="AlphaFoldDB" id="A0A8X6KG52"/>
<feature type="region of interest" description="Disordered" evidence="1">
    <location>
        <begin position="64"/>
        <end position="83"/>
    </location>
</feature>
<accession>A0A8X6KG52</accession>
<evidence type="ECO:0000313" key="3">
    <source>
        <dbReference type="Proteomes" id="UP000887116"/>
    </source>
</evidence>
<proteinExistence type="predicted"/>
<organism evidence="2 3">
    <name type="scientific">Trichonephila clavata</name>
    <name type="common">Joro spider</name>
    <name type="synonym">Nephila clavata</name>
    <dbReference type="NCBI Taxonomy" id="2740835"/>
    <lineage>
        <taxon>Eukaryota</taxon>
        <taxon>Metazoa</taxon>
        <taxon>Ecdysozoa</taxon>
        <taxon>Arthropoda</taxon>
        <taxon>Chelicerata</taxon>
        <taxon>Arachnida</taxon>
        <taxon>Araneae</taxon>
        <taxon>Araneomorphae</taxon>
        <taxon>Entelegynae</taxon>
        <taxon>Araneoidea</taxon>
        <taxon>Nephilidae</taxon>
        <taxon>Trichonephila</taxon>
    </lineage>
</organism>
<dbReference type="EMBL" id="BMAO01001075">
    <property type="protein sequence ID" value="GFQ70893.1"/>
    <property type="molecule type" value="Genomic_DNA"/>
</dbReference>
<gene>
    <name evidence="2" type="ORF">TNCT_197211</name>
</gene>
<comment type="caution">
    <text evidence="2">The sequence shown here is derived from an EMBL/GenBank/DDBJ whole genome shotgun (WGS) entry which is preliminary data.</text>
</comment>